<dbReference type="PANTHER" id="PTHR12714:SF9">
    <property type="entry name" value="PROTEIN-S-ISOPRENYLCYSTEINE O-METHYLTRANSFERASE"/>
    <property type="match status" value="1"/>
</dbReference>
<protein>
    <recommendedName>
        <fullName evidence="3 10">Protein-S-isoprenylcysteine O-methyltransferase</fullName>
        <ecNumber evidence="3 10">2.1.1.100</ecNumber>
    </recommendedName>
</protein>
<keyword evidence="5 11" id="KW-0808">Transferase</keyword>
<proteinExistence type="inferred from homology"/>
<dbReference type="EC" id="2.1.1.100" evidence="3 10"/>
<dbReference type="GO" id="GO:0005637">
    <property type="term" value="C:nuclear inner membrane"/>
    <property type="evidence" value="ECO:0007669"/>
    <property type="project" value="EnsemblFungi"/>
</dbReference>
<comment type="caution">
    <text evidence="11">The sequence shown here is derived from an EMBL/GenBank/DDBJ whole genome shotgun (WGS) entry which is preliminary data.</text>
</comment>
<evidence type="ECO:0000256" key="3">
    <source>
        <dbReference type="ARBA" id="ARBA00012151"/>
    </source>
</evidence>
<dbReference type="GO" id="GO:0032259">
    <property type="term" value="P:methylation"/>
    <property type="evidence" value="ECO:0007669"/>
    <property type="project" value="UniProtKB-KW"/>
</dbReference>
<comment type="similarity">
    <text evidence="2 10">Belongs to the class VI-like SAM-binding methyltransferase superfamily. Isoprenylcysteine carboxyl methyltransferase family.</text>
</comment>
<dbReference type="InterPro" id="IPR025770">
    <property type="entry name" value="PPMT_MeTrfase"/>
</dbReference>
<dbReference type="Gene3D" id="1.20.120.1630">
    <property type="match status" value="1"/>
</dbReference>
<dbReference type="AlphaFoldDB" id="A0A1C7MZY4"/>
<name>A0A1C7MZY4_9FUNG</name>
<evidence type="ECO:0000256" key="7">
    <source>
        <dbReference type="ARBA" id="ARBA00022692"/>
    </source>
</evidence>
<feature type="transmembrane region" description="Helical" evidence="10">
    <location>
        <begin position="44"/>
        <end position="65"/>
    </location>
</feature>
<organism evidence="11 12">
    <name type="scientific">Choanephora cucurbitarum</name>
    <dbReference type="NCBI Taxonomy" id="101091"/>
    <lineage>
        <taxon>Eukaryota</taxon>
        <taxon>Fungi</taxon>
        <taxon>Fungi incertae sedis</taxon>
        <taxon>Mucoromycota</taxon>
        <taxon>Mucoromycotina</taxon>
        <taxon>Mucoromycetes</taxon>
        <taxon>Mucorales</taxon>
        <taxon>Mucorineae</taxon>
        <taxon>Choanephoraceae</taxon>
        <taxon>Choanephoroideae</taxon>
        <taxon>Choanephora</taxon>
    </lineage>
</organism>
<feature type="transmembrane region" description="Helical" evidence="10">
    <location>
        <begin position="113"/>
        <end position="129"/>
    </location>
</feature>
<feature type="transmembrane region" description="Helical" evidence="10">
    <location>
        <begin position="195"/>
        <end position="219"/>
    </location>
</feature>
<dbReference type="Proteomes" id="UP000093000">
    <property type="component" value="Unassembled WGS sequence"/>
</dbReference>
<dbReference type="GO" id="GO:0031139">
    <property type="term" value="P:positive regulation of conjugation with cellular fusion"/>
    <property type="evidence" value="ECO:0007669"/>
    <property type="project" value="EnsemblFungi"/>
</dbReference>
<dbReference type="InterPro" id="IPR007269">
    <property type="entry name" value="ICMT_MeTrfase"/>
</dbReference>
<evidence type="ECO:0000256" key="2">
    <source>
        <dbReference type="ARBA" id="ARBA00009140"/>
    </source>
</evidence>
<dbReference type="GO" id="GO:0004671">
    <property type="term" value="F:protein C-terminal S-isoprenylcysteine carboxyl O-methyltransferase activity"/>
    <property type="evidence" value="ECO:0007669"/>
    <property type="project" value="UniProtKB-EC"/>
</dbReference>
<sequence length="257" mass="30060">MRSPGLNIRHTTLEGTTSPIQHIDRSNIKDEIRLFDGENTPQNIAVYGFLLGMLCCAGFMFAILASTAIPQFGLFLSALALFHFLEYLATALFNADKLTLDSYLINHSTHYHAAHAAALIEFLVEYYFFPRYKQFGWLNYLGLLLVLMGQLCRTIAMFSARHNFSHHIADYKAHDHVLVKHGIYSVMRHPSYFGFYWWALGVQILLMNPICFGLFVYWLQRFFSERIQYEEHTLDRFFGQEWKEYKQKTPTLMPYIQ</sequence>
<evidence type="ECO:0000256" key="5">
    <source>
        <dbReference type="ARBA" id="ARBA00022679"/>
    </source>
</evidence>
<dbReference type="GO" id="GO:0005789">
    <property type="term" value="C:endoplasmic reticulum membrane"/>
    <property type="evidence" value="ECO:0007669"/>
    <property type="project" value="UniProtKB-SubCell"/>
</dbReference>
<evidence type="ECO:0000256" key="6">
    <source>
        <dbReference type="ARBA" id="ARBA00022691"/>
    </source>
</evidence>
<dbReference type="GO" id="GO:0007323">
    <property type="term" value="P:peptide pheromone maturation"/>
    <property type="evidence" value="ECO:0007669"/>
    <property type="project" value="EnsemblFungi"/>
</dbReference>
<gene>
    <name evidence="11" type="primary">icmt</name>
    <name evidence="11" type="ORF">A0J61_09619</name>
</gene>
<evidence type="ECO:0000256" key="4">
    <source>
        <dbReference type="ARBA" id="ARBA00022603"/>
    </source>
</evidence>
<evidence type="ECO:0000313" key="12">
    <source>
        <dbReference type="Proteomes" id="UP000093000"/>
    </source>
</evidence>
<feature type="transmembrane region" description="Helical" evidence="10">
    <location>
        <begin position="141"/>
        <end position="160"/>
    </location>
</feature>
<dbReference type="FunCoup" id="A0A1C7MZY4">
    <property type="interactions" value="315"/>
</dbReference>
<comment type="subcellular location">
    <subcellularLocation>
        <location evidence="10">Endoplasmic reticulum membrane</location>
        <topology evidence="10">Multi-pass membrane protein</topology>
    </subcellularLocation>
    <subcellularLocation>
        <location evidence="1">Membrane</location>
        <topology evidence="1">Multi-pass membrane protein</topology>
    </subcellularLocation>
</comment>
<evidence type="ECO:0000256" key="10">
    <source>
        <dbReference type="RuleBase" id="RU362022"/>
    </source>
</evidence>
<evidence type="ECO:0000313" key="11">
    <source>
        <dbReference type="EMBL" id="OBZ82331.1"/>
    </source>
</evidence>
<keyword evidence="12" id="KW-1185">Reference proteome</keyword>
<dbReference type="OrthoDB" id="422086at2759"/>
<feature type="transmembrane region" description="Helical" evidence="10">
    <location>
        <begin position="72"/>
        <end position="93"/>
    </location>
</feature>
<keyword evidence="7 10" id="KW-0812">Transmembrane</keyword>
<dbReference type="PROSITE" id="PS51564">
    <property type="entry name" value="SAM_ICMT"/>
    <property type="match status" value="1"/>
</dbReference>
<dbReference type="EMBL" id="LUGH01000892">
    <property type="protein sequence ID" value="OBZ82331.1"/>
    <property type="molecule type" value="Genomic_DNA"/>
</dbReference>
<keyword evidence="8 10" id="KW-1133">Transmembrane helix</keyword>
<dbReference type="STRING" id="101091.A0A1C7MZY4"/>
<keyword evidence="10" id="KW-0256">Endoplasmic reticulum</keyword>
<evidence type="ECO:0000256" key="1">
    <source>
        <dbReference type="ARBA" id="ARBA00004141"/>
    </source>
</evidence>
<reference evidence="11 12" key="1">
    <citation type="submission" date="2016-03" db="EMBL/GenBank/DDBJ databases">
        <title>Choanephora cucurbitarum.</title>
        <authorList>
            <person name="Min B."/>
            <person name="Park H."/>
            <person name="Park J.-H."/>
            <person name="Shin H.-D."/>
            <person name="Choi I.-G."/>
        </authorList>
    </citation>
    <scope>NUCLEOTIDE SEQUENCE [LARGE SCALE GENOMIC DNA]</scope>
    <source>
        <strain evidence="11 12">KUS-F28377</strain>
    </source>
</reference>
<comment type="catalytic activity">
    <reaction evidence="10">
        <text>[protein]-C-terminal S-[(2E,6E)-farnesyl]-L-cysteine + S-adenosyl-L-methionine = [protein]-C-terminal S-[(2E,6E)-farnesyl]-L-cysteine methyl ester + S-adenosyl-L-homocysteine</text>
        <dbReference type="Rhea" id="RHEA:21672"/>
        <dbReference type="Rhea" id="RHEA-COMP:12125"/>
        <dbReference type="Rhea" id="RHEA-COMP:12126"/>
        <dbReference type="ChEBI" id="CHEBI:57856"/>
        <dbReference type="ChEBI" id="CHEBI:59789"/>
        <dbReference type="ChEBI" id="CHEBI:90510"/>
        <dbReference type="ChEBI" id="CHEBI:90511"/>
        <dbReference type="EC" id="2.1.1.100"/>
    </reaction>
</comment>
<accession>A0A1C7MZY4</accession>
<dbReference type="InParanoid" id="A0A1C7MZY4"/>
<dbReference type="PANTHER" id="PTHR12714">
    <property type="entry name" value="PROTEIN-S ISOPRENYLCYSTEINE O-METHYLTRANSFERASE"/>
    <property type="match status" value="1"/>
</dbReference>
<evidence type="ECO:0000256" key="8">
    <source>
        <dbReference type="ARBA" id="ARBA00022989"/>
    </source>
</evidence>
<keyword evidence="6 10" id="KW-0949">S-adenosyl-L-methionine</keyword>
<evidence type="ECO:0000256" key="9">
    <source>
        <dbReference type="ARBA" id="ARBA00023136"/>
    </source>
</evidence>
<dbReference type="Pfam" id="PF04140">
    <property type="entry name" value="ICMT"/>
    <property type="match status" value="1"/>
</dbReference>
<keyword evidence="4 10" id="KW-0489">Methyltransferase</keyword>
<keyword evidence="9 10" id="KW-0472">Membrane</keyword>